<dbReference type="GO" id="GO:0016746">
    <property type="term" value="F:acyltransferase activity"/>
    <property type="evidence" value="ECO:0007669"/>
    <property type="project" value="UniProtKB-KW"/>
</dbReference>
<dbReference type="SUPFAM" id="SSF53901">
    <property type="entry name" value="Thiolase-like"/>
    <property type="match status" value="2"/>
</dbReference>
<accession>A0A845MEJ6</accession>
<dbReference type="InterPro" id="IPR013747">
    <property type="entry name" value="ACP_syn_III_C"/>
</dbReference>
<sequence length="382" mass="42412">MQDVFITAAGGFLPGEPVSNDDMEEYLGFIHGKASRCGKMILRQNGIQSRHYALDKSGTPNYSNAEMASNAVQQTLNRSRISKANIDFLSAATTQGDMLVPGFASLVHHISGLPPMEIASFQSVCASGMMALKNAFLNVRAGEKRAAISCASEFSSRWFRPGFYEEYLDNSGQTDLSSDAEFLRWTLSDGAGALLLESDLKDDAELSLKLDWIDLCSYADRFDPCMYAGSSSNDIRQVQAWSSYSSPSEASAQGAIMLKQDFDLLYRMFPTWVGHYLSLVENGKITPDEVDYFLPHYSAHSLKQRMIKLLQQTGAMIPENKWFNNLAQIGNTGSASIYLMIEELFRSQSLSDGDRILCFVPESGQCIVSFMQLTAVRRERSK</sequence>
<dbReference type="GO" id="GO:0044550">
    <property type="term" value="P:secondary metabolite biosynthetic process"/>
    <property type="evidence" value="ECO:0007669"/>
    <property type="project" value="TreeGrafter"/>
</dbReference>
<proteinExistence type="predicted"/>
<evidence type="ECO:0000313" key="6">
    <source>
        <dbReference type="Proteomes" id="UP000445696"/>
    </source>
</evidence>
<name>A0A845MEJ6_9PROT</name>
<protein>
    <submittedName>
        <fullName evidence="5">3-oxoacyl-ACP synthase</fullName>
    </submittedName>
</protein>
<evidence type="ECO:0000259" key="4">
    <source>
        <dbReference type="Pfam" id="PF08541"/>
    </source>
</evidence>
<dbReference type="Pfam" id="PF08541">
    <property type="entry name" value="ACP_syn_III_C"/>
    <property type="match status" value="1"/>
</dbReference>
<keyword evidence="6" id="KW-1185">Reference proteome</keyword>
<dbReference type="Pfam" id="PF00109">
    <property type="entry name" value="ketoacyl-synt"/>
    <property type="match status" value="1"/>
</dbReference>
<reference evidence="5 6" key="1">
    <citation type="journal article" date="2014" name="Int. J. Syst. Evol. Microbiol.">
        <title>Sneathiella chungangensis sp. nov., isolated from a marine sand, and emended description of the genus Sneathiella.</title>
        <authorList>
            <person name="Siamphan C."/>
            <person name="Kim H."/>
            <person name="Lee J.S."/>
            <person name="Kim W."/>
        </authorList>
    </citation>
    <scope>NUCLEOTIDE SEQUENCE [LARGE SCALE GENOMIC DNA]</scope>
    <source>
        <strain evidence="5 6">KCTC 32476</strain>
    </source>
</reference>
<evidence type="ECO:0000313" key="5">
    <source>
        <dbReference type="EMBL" id="MZR21800.1"/>
    </source>
</evidence>
<feature type="domain" description="Beta-ketoacyl synthase-like N-terminal" evidence="3">
    <location>
        <begin position="42"/>
        <end position="199"/>
    </location>
</feature>
<dbReference type="OrthoDB" id="2514738at2"/>
<comment type="caution">
    <text evidence="5">The sequence shown here is derived from an EMBL/GenBank/DDBJ whole genome shotgun (WGS) entry which is preliminary data.</text>
</comment>
<organism evidence="5 6">
    <name type="scientific">Sneathiella chungangensis</name>
    <dbReference type="NCBI Taxonomy" id="1418234"/>
    <lineage>
        <taxon>Bacteria</taxon>
        <taxon>Pseudomonadati</taxon>
        <taxon>Pseudomonadota</taxon>
        <taxon>Alphaproteobacteria</taxon>
        <taxon>Sneathiellales</taxon>
        <taxon>Sneathiellaceae</taxon>
        <taxon>Sneathiella</taxon>
    </lineage>
</organism>
<evidence type="ECO:0000256" key="1">
    <source>
        <dbReference type="ARBA" id="ARBA00022679"/>
    </source>
</evidence>
<keyword evidence="1" id="KW-0808">Transferase</keyword>
<evidence type="ECO:0000256" key="2">
    <source>
        <dbReference type="ARBA" id="ARBA00023315"/>
    </source>
</evidence>
<dbReference type="PANTHER" id="PTHR34069:SF2">
    <property type="entry name" value="BETA-KETOACYL-[ACYL-CARRIER-PROTEIN] SYNTHASE III"/>
    <property type="match status" value="1"/>
</dbReference>
<dbReference type="RefSeq" id="WP_161338236.1">
    <property type="nucleotide sequence ID" value="NZ_JBHSDG010000001.1"/>
</dbReference>
<gene>
    <name evidence="5" type="ORF">GQF03_05605</name>
</gene>
<dbReference type="InterPro" id="IPR014030">
    <property type="entry name" value="Ketoacyl_synth_N"/>
</dbReference>
<keyword evidence="2" id="KW-0012">Acyltransferase</keyword>
<feature type="domain" description="Beta-ketoacyl-[acyl-carrier-protein] synthase III C-terminal" evidence="4">
    <location>
        <begin position="283"/>
        <end position="358"/>
    </location>
</feature>
<dbReference type="EMBL" id="WTVA01000002">
    <property type="protein sequence ID" value="MZR21800.1"/>
    <property type="molecule type" value="Genomic_DNA"/>
</dbReference>
<evidence type="ECO:0000259" key="3">
    <source>
        <dbReference type="Pfam" id="PF00109"/>
    </source>
</evidence>
<dbReference type="CDD" id="cd00827">
    <property type="entry name" value="init_cond_enzymes"/>
    <property type="match status" value="1"/>
</dbReference>
<dbReference type="PANTHER" id="PTHR34069">
    <property type="entry name" value="3-OXOACYL-[ACYL-CARRIER-PROTEIN] SYNTHASE 3"/>
    <property type="match status" value="1"/>
</dbReference>
<dbReference type="Proteomes" id="UP000445696">
    <property type="component" value="Unassembled WGS sequence"/>
</dbReference>
<dbReference type="InterPro" id="IPR016039">
    <property type="entry name" value="Thiolase-like"/>
</dbReference>
<dbReference type="AlphaFoldDB" id="A0A845MEJ6"/>
<dbReference type="Gene3D" id="3.40.47.10">
    <property type="match status" value="2"/>
</dbReference>